<comment type="caution">
    <text evidence="3">The sequence shown here is derived from an EMBL/GenBank/DDBJ whole genome shotgun (WGS) entry which is preliminary data.</text>
</comment>
<keyword evidence="2" id="KW-0732">Signal</keyword>
<proteinExistence type="predicted"/>
<evidence type="ECO:0000313" key="3">
    <source>
        <dbReference type="EMBL" id="NRV12246.1"/>
    </source>
</evidence>
<accession>A0A9Q5CP03</accession>
<name>A0A9Q5CP03_CLOBE</name>
<organism evidence="3 4">
    <name type="scientific">Clostridium beijerinckii</name>
    <name type="common">Clostridium MP</name>
    <dbReference type="NCBI Taxonomy" id="1520"/>
    <lineage>
        <taxon>Bacteria</taxon>
        <taxon>Bacillati</taxon>
        <taxon>Bacillota</taxon>
        <taxon>Clostridia</taxon>
        <taxon>Eubacteriales</taxon>
        <taxon>Clostridiaceae</taxon>
        <taxon>Clostridium</taxon>
    </lineage>
</organism>
<feature type="chain" id="PRO_5043273588" evidence="2">
    <location>
        <begin position="21"/>
        <end position="152"/>
    </location>
</feature>
<sequence>MMKKKFIASVLALFTITSLVGCGSTQTTENADAKEPTRQESNKNANPLDGLKQEFVKAGFTVGDNKELAYSMLGATNGYKFDLNGSPIEIYYYDSKNLKEDDKKFYEQAKKGKIDMSGINVPVVLKNDIMIVRADEHKDKDKILEVFNNFKY</sequence>
<feature type="region of interest" description="Disordered" evidence="1">
    <location>
        <begin position="26"/>
        <end position="48"/>
    </location>
</feature>
<dbReference type="AlphaFoldDB" id="A0A9Q5CP03"/>
<feature type="compositionally biased region" description="Basic and acidic residues" evidence="1">
    <location>
        <begin position="31"/>
        <end position="41"/>
    </location>
</feature>
<evidence type="ECO:0000313" key="4">
    <source>
        <dbReference type="Proteomes" id="UP000821656"/>
    </source>
</evidence>
<keyword evidence="3" id="KW-0449">Lipoprotein</keyword>
<dbReference type="RefSeq" id="WP_143751776.1">
    <property type="nucleotide sequence ID" value="NZ_CP016090.1"/>
</dbReference>
<evidence type="ECO:0000256" key="2">
    <source>
        <dbReference type="SAM" id="SignalP"/>
    </source>
</evidence>
<dbReference type="PROSITE" id="PS51257">
    <property type="entry name" value="PROKAR_LIPOPROTEIN"/>
    <property type="match status" value="1"/>
</dbReference>
<protein>
    <submittedName>
        <fullName evidence="3">Uncharacterized lipoprotein YehR (DUF1307 family)</fullName>
    </submittedName>
</protein>
<reference evidence="3" key="1">
    <citation type="submission" date="2020-05" db="EMBL/GenBank/DDBJ databases">
        <title>Genomic insights into acetone-butanol-ethanol (ABE) fermentation by sequencing solventogenic clostridia strains.</title>
        <authorList>
            <person name="Brown S."/>
        </authorList>
    </citation>
    <scope>NUCLEOTIDE SEQUENCE</scope>
    <source>
        <strain evidence="3">DJ126</strain>
    </source>
</reference>
<gene>
    <name evidence="3" type="ORF">DFH45_005209</name>
</gene>
<dbReference type="Proteomes" id="UP000821656">
    <property type="component" value="Unassembled WGS sequence"/>
</dbReference>
<dbReference type="EMBL" id="JABSXK010000001">
    <property type="protein sequence ID" value="NRV12246.1"/>
    <property type="molecule type" value="Genomic_DNA"/>
</dbReference>
<feature type="signal peptide" evidence="2">
    <location>
        <begin position="1"/>
        <end position="20"/>
    </location>
</feature>
<evidence type="ECO:0000256" key="1">
    <source>
        <dbReference type="SAM" id="MobiDB-lite"/>
    </source>
</evidence>